<reference evidence="2" key="4">
    <citation type="submission" date="2023-01" db="EMBL/GenBank/DDBJ databases">
        <title>Draft genome sequence of Methylobacterium oxalidis strain NBRC 107715.</title>
        <authorList>
            <person name="Sun Q."/>
            <person name="Mori K."/>
        </authorList>
    </citation>
    <scope>NUCLEOTIDE SEQUENCE</scope>
    <source>
        <strain evidence="2">NBRC 107715</strain>
    </source>
</reference>
<evidence type="ECO:0000313" key="4">
    <source>
        <dbReference type="Proteomes" id="UP001156856"/>
    </source>
</evidence>
<dbReference type="Proteomes" id="UP000321960">
    <property type="component" value="Unassembled WGS sequence"/>
</dbReference>
<keyword evidence="4" id="KW-1185">Reference proteome</keyword>
<evidence type="ECO:0000313" key="2">
    <source>
        <dbReference type="EMBL" id="GLS67583.1"/>
    </source>
</evidence>
<reference evidence="4" key="2">
    <citation type="journal article" date="2019" name="Int. J. Syst. Evol. Microbiol.">
        <title>The Global Catalogue of Microorganisms (GCM) 10K type strain sequencing project: providing services to taxonomists for standard genome sequencing and annotation.</title>
        <authorList>
            <consortium name="The Broad Institute Genomics Platform"/>
            <consortium name="The Broad Institute Genome Sequencing Center for Infectious Disease"/>
            <person name="Wu L."/>
            <person name="Ma J."/>
        </authorList>
    </citation>
    <scope>NUCLEOTIDE SEQUENCE [LARGE SCALE GENOMIC DNA]</scope>
    <source>
        <strain evidence="4">NBRC 107715</strain>
    </source>
</reference>
<accession>A0A512JAC7</accession>
<sequence>MSQTFTATDKLRCAEREVRQRHRVYAGLVASNRMKQADADREIACMEAIAADYRAQAAAEKPDLFAQDRPKRERPGFVSSTGSTRVVVVAGDFAFKIARSAEHRACNLFEERIWSEATPERKEMLCPVVQSLFDGWVLVMRAARPLSDEEAATHLAADTYPDWDYVPGGEDEPFEYKASDWGMLDGRLVALDYSAPAIPFGDEQ</sequence>
<dbReference type="Proteomes" id="UP001156856">
    <property type="component" value="Unassembled WGS sequence"/>
</dbReference>
<name>A0A512JAC7_9HYPH</name>
<reference evidence="2" key="1">
    <citation type="journal article" date="2014" name="Int. J. Syst. Evol. Microbiol.">
        <title>Complete genome of a new Firmicutes species belonging to the dominant human colonic microbiota ('Ruminococcus bicirculans') reveals two chromosomes and a selective capacity to utilize plant glucans.</title>
        <authorList>
            <consortium name="NISC Comparative Sequencing Program"/>
            <person name="Wegmann U."/>
            <person name="Louis P."/>
            <person name="Goesmann A."/>
            <person name="Henrissat B."/>
            <person name="Duncan S.H."/>
            <person name="Flint H.J."/>
        </authorList>
    </citation>
    <scope>NUCLEOTIDE SEQUENCE</scope>
    <source>
        <strain evidence="2">NBRC 107715</strain>
    </source>
</reference>
<evidence type="ECO:0000313" key="3">
    <source>
        <dbReference type="Proteomes" id="UP000321960"/>
    </source>
</evidence>
<dbReference type="EMBL" id="BSPK01000114">
    <property type="protein sequence ID" value="GLS67583.1"/>
    <property type="molecule type" value="Genomic_DNA"/>
</dbReference>
<comment type="caution">
    <text evidence="1">The sequence shown here is derived from an EMBL/GenBank/DDBJ whole genome shotgun (WGS) entry which is preliminary data.</text>
</comment>
<organism evidence="1 3">
    <name type="scientific">Methylobacterium oxalidis</name>
    <dbReference type="NCBI Taxonomy" id="944322"/>
    <lineage>
        <taxon>Bacteria</taxon>
        <taxon>Pseudomonadati</taxon>
        <taxon>Pseudomonadota</taxon>
        <taxon>Alphaproteobacteria</taxon>
        <taxon>Hyphomicrobiales</taxon>
        <taxon>Methylobacteriaceae</taxon>
        <taxon>Methylobacterium</taxon>
    </lineage>
</organism>
<gene>
    <name evidence="2" type="ORF">GCM10007888_59670</name>
    <name evidence="1" type="ORF">MOX02_49030</name>
</gene>
<dbReference type="AlphaFoldDB" id="A0A512JAC7"/>
<reference evidence="1 3" key="3">
    <citation type="submission" date="2019-07" db="EMBL/GenBank/DDBJ databases">
        <title>Whole genome shotgun sequence of Methylobacterium oxalidis NBRC 107715.</title>
        <authorList>
            <person name="Hosoyama A."/>
            <person name="Uohara A."/>
            <person name="Ohji S."/>
            <person name="Ichikawa N."/>
        </authorList>
    </citation>
    <scope>NUCLEOTIDE SEQUENCE [LARGE SCALE GENOMIC DNA]</scope>
    <source>
        <strain evidence="1 3">NBRC 107715</strain>
    </source>
</reference>
<evidence type="ECO:0000313" key="1">
    <source>
        <dbReference type="EMBL" id="GEP06865.1"/>
    </source>
</evidence>
<proteinExistence type="predicted"/>
<dbReference type="OrthoDB" id="8236279at2"/>
<dbReference type="EMBL" id="BJZU01000126">
    <property type="protein sequence ID" value="GEP06865.1"/>
    <property type="molecule type" value="Genomic_DNA"/>
</dbReference>
<dbReference type="RefSeq" id="WP_147028368.1">
    <property type="nucleotide sequence ID" value="NZ_BJZU01000126.1"/>
</dbReference>
<protein>
    <submittedName>
        <fullName evidence="1">Uncharacterized protein</fullName>
    </submittedName>
</protein>